<feature type="domain" description="AAA+ ATPase" evidence="1">
    <location>
        <begin position="75"/>
        <end position="215"/>
    </location>
</feature>
<organism evidence="2 3">
    <name type="scientific">Actinomadura madurae</name>
    <dbReference type="NCBI Taxonomy" id="1993"/>
    <lineage>
        <taxon>Bacteria</taxon>
        <taxon>Bacillati</taxon>
        <taxon>Actinomycetota</taxon>
        <taxon>Actinomycetes</taxon>
        <taxon>Streptosporangiales</taxon>
        <taxon>Thermomonosporaceae</taxon>
        <taxon>Actinomadura</taxon>
    </lineage>
</organism>
<evidence type="ECO:0000259" key="1">
    <source>
        <dbReference type="SMART" id="SM00382"/>
    </source>
</evidence>
<evidence type="ECO:0000313" key="3">
    <source>
        <dbReference type="Proteomes" id="UP000183413"/>
    </source>
</evidence>
<dbReference type="InParanoid" id="A0A1I5NUY6"/>
<dbReference type="RefSeq" id="WP_075023146.1">
    <property type="nucleotide sequence ID" value="NZ_FOVH01000012.1"/>
</dbReference>
<reference evidence="2 3" key="1">
    <citation type="submission" date="2016-10" db="EMBL/GenBank/DDBJ databases">
        <authorList>
            <person name="de Groot N.N."/>
        </authorList>
    </citation>
    <scope>NUCLEOTIDE SEQUENCE [LARGE SCALE GENOMIC DNA]</scope>
    <source>
        <strain evidence="2 3">DSM 43067</strain>
    </source>
</reference>
<dbReference type="InterPro" id="IPR027417">
    <property type="entry name" value="P-loop_NTPase"/>
</dbReference>
<dbReference type="Gene3D" id="1.25.40.10">
    <property type="entry name" value="Tetratricopeptide repeat domain"/>
    <property type="match status" value="1"/>
</dbReference>
<dbReference type="PRINTS" id="PR00364">
    <property type="entry name" value="DISEASERSIST"/>
</dbReference>
<dbReference type="STRING" id="1993.SAMN04489713_112303"/>
<sequence length="715" mass="77048">MPEGNRSPSNEFDGDAGTVIQAHSVQGDIRVGGGRDLPPPRQLPLDVSGFINREPSLQALDGLVAGTTAGDGAPAAVVSAVSGAPGVGKTALALHWAHRSRSRFPDGDLYVDMRGYGPGRPLSAGEALDGFLRALGAPPEAIPDGTDQRASVYRTLLDGRRVLVVVDNAASSSDIRPLLPASRGCFALITSRSTLAGLVAREGAARVTLDVLSPEESVALLATVIGADRVAADPQAALRVAELSGYLPLALRVVAEHAAGRPELSMAGLVGELEDERLRLDALAAAEDELSDVRAAFSWSYNALDEPQRRAFRHLGLHTGPDIGMGAAAALMGGERAVTGRLLRGLTAAHLLRETSNDRFHLHDLLRAYARERAAAEDSQRDRTRAVRRMLSWYLLAADAGRVLILPYSHSVPLVPAEGIEVPDFGEAQKAAQWFEQERPNVLAALRLAVDLGQYDIAWKLPVVTDGFFELGSYWSDWEDVHRLGLRAAQELGDALGEASNLFCLGDAGWRGGRYDDALADYRRTVELSRELGDAWLEGFASRGVGLIHEERQEVEAAVDHFRQALRVFQENGVRRGEGMALLSLGRRAAETGDRHEAVALCEHALSVFAELGDEWSEAWGTLSLVSAMLPLGRALDAEPRVRRAVETFERFGDRRSMAMAAVSHGEALLALDDTTGAAARWRTAAVIYEQLGDDQAAELRLRAAELETRQADDR</sequence>
<dbReference type="AlphaFoldDB" id="A0A1I5NUY6"/>
<gene>
    <name evidence="2" type="ORF">SAMN04489713_112303</name>
</gene>
<evidence type="ECO:0000313" key="2">
    <source>
        <dbReference type="EMBL" id="SFP25605.1"/>
    </source>
</evidence>
<dbReference type="InterPro" id="IPR003593">
    <property type="entry name" value="AAA+_ATPase"/>
</dbReference>
<dbReference type="SMART" id="SM00028">
    <property type="entry name" value="TPR"/>
    <property type="match status" value="3"/>
</dbReference>
<proteinExistence type="predicted"/>
<dbReference type="InterPro" id="IPR011990">
    <property type="entry name" value="TPR-like_helical_dom_sf"/>
</dbReference>
<dbReference type="SUPFAM" id="SSF48452">
    <property type="entry name" value="TPR-like"/>
    <property type="match status" value="1"/>
</dbReference>
<dbReference type="SUPFAM" id="SSF52540">
    <property type="entry name" value="P-loop containing nucleoside triphosphate hydrolases"/>
    <property type="match status" value="1"/>
</dbReference>
<accession>A0A1I5NUY6</accession>
<dbReference type="PANTHER" id="PTHR47691:SF3">
    <property type="entry name" value="HTH-TYPE TRANSCRIPTIONAL REGULATOR RV0890C-RELATED"/>
    <property type="match status" value="1"/>
</dbReference>
<dbReference type="Gene3D" id="3.40.50.300">
    <property type="entry name" value="P-loop containing nucleotide triphosphate hydrolases"/>
    <property type="match status" value="1"/>
</dbReference>
<name>A0A1I5NUY6_9ACTN</name>
<dbReference type="GO" id="GO:0043531">
    <property type="term" value="F:ADP binding"/>
    <property type="evidence" value="ECO:0007669"/>
    <property type="project" value="InterPro"/>
</dbReference>
<dbReference type="SMART" id="SM00382">
    <property type="entry name" value="AAA"/>
    <property type="match status" value="1"/>
</dbReference>
<dbReference type="eggNOG" id="COG3903">
    <property type="taxonomic scope" value="Bacteria"/>
</dbReference>
<dbReference type="InterPro" id="IPR019734">
    <property type="entry name" value="TPR_rpt"/>
</dbReference>
<dbReference type="Proteomes" id="UP000183413">
    <property type="component" value="Unassembled WGS sequence"/>
</dbReference>
<dbReference type="EMBL" id="FOVH01000012">
    <property type="protein sequence ID" value="SFP25605.1"/>
    <property type="molecule type" value="Genomic_DNA"/>
</dbReference>
<dbReference type="PANTHER" id="PTHR47691">
    <property type="entry name" value="REGULATOR-RELATED"/>
    <property type="match status" value="1"/>
</dbReference>
<keyword evidence="3" id="KW-1185">Reference proteome</keyword>
<dbReference type="Pfam" id="PF13424">
    <property type="entry name" value="TPR_12"/>
    <property type="match status" value="1"/>
</dbReference>
<protein>
    <submittedName>
        <fullName evidence="2">NB-ARC domain-containing protein</fullName>
    </submittedName>
</protein>